<sequence length="250" mass="26260">MTITESDLRDLFHEDAETPPAGGVTVAGVDRRIGAIRRRRLRLLGGTALAGLAAAAALTLPGAGTVSAPDDVWNGVMAQPSPRYGAREMSKVVVDEAFSAMGRRVAFGIPKSRGAGDLLGMVYCPRGAEMLYWLDGVYRNALLCNERLPAAGGPVFGIAVTVTSGTRRLEVAALPPGTIRKLGRPAVTDGDRRRLLELAGDGRADMRVRVDDVWIESCDSGPRCRFADEPVPPRPQGVTASPDAAASGGG</sequence>
<accession>A0A9W6I6H5</accession>
<dbReference type="AlphaFoldDB" id="A0A9W6I6H5"/>
<evidence type="ECO:0000313" key="4">
    <source>
        <dbReference type="Proteomes" id="UP001143474"/>
    </source>
</evidence>
<proteinExistence type="predicted"/>
<name>A0A9W6I6H5_9ACTN</name>
<dbReference type="RefSeq" id="WP_271221249.1">
    <property type="nucleotide sequence ID" value="NZ_BAAAVD010000012.1"/>
</dbReference>
<evidence type="ECO:0000256" key="1">
    <source>
        <dbReference type="SAM" id="MobiDB-lite"/>
    </source>
</evidence>
<feature type="transmembrane region" description="Helical" evidence="2">
    <location>
        <begin position="41"/>
        <end position="60"/>
    </location>
</feature>
<keyword evidence="4" id="KW-1185">Reference proteome</keyword>
<reference evidence="3" key="1">
    <citation type="journal article" date="2014" name="Int. J. Syst. Evol. Microbiol.">
        <title>Complete genome sequence of Corynebacterium casei LMG S-19264T (=DSM 44701T), isolated from a smear-ripened cheese.</title>
        <authorList>
            <consortium name="US DOE Joint Genome Institute (JGI-PGF)"/>
            <person name="Walter F."/>
            <person name="Albersmeier A."/>
            <person name="Kalinowski J."/>
            <person name="Ruckert C."/>
        </authorList>
    </citation>
    <scope>NUCLEOTIDE SEQUENCE</scope>
    <source>
        <strain evidence="3">VKM Ac-2007</strain>
    </source>
</reference>
<gene>
    <name evidence="3" type="ORF">GCM10017600_63560</name>
</gene>
<evidence type="ECO:0000256" key="2">
    <source>
        <dbReference type="SAM" id="Phobius"/>
    </source>
</evidence>
<keyword evidence="2" id="KW-1133">Transmembrane helix</keyword>
<comment type="caution">
    <text evidence="3">The sequence shown here is derived from an EMBL/GenBank/DDBJ whole genome shotgun (WGS) entry which is preliminary data.</text>
</comment>
<keyword evidence="2" id="KW-0812">Transmembrane</keyword>
<reference evidence="3" key="2">
    <citation type="submission" date="2023-01" db="EMBL/GenBank/DDBJ databases">
        <authorList>
            <person name="Sun Q."/>
            <person name="Evtushenko L."/>
        </authorList>
    </citation>
    <scope>NUCLEOTIDE SEQUENCE</scope>
    <source>
        <strain evidence="3">VKM Ac-2007</strain>
    </source>
</reference>
<keyword evidence="2" id="KW-0472">Membrane</keyword>
<dbReference type="EMBL" id="BSEV01000019">
    <property type="protein sequence ID" value="GLK12946.1"/>
    <property type="molecule type" value="Genomic_DNA"/>
</dbReference>
<organism evidence="3 4">
    <name type="scientific">Streptosporangium carneum</name>
    <dbReference type="NCBI Taxonomy" id="47481"/>
    <lineage>
        <taxon>Bacteria</taxon>
        <taxon>Bacillati</taxon>
        <taxon>Actinomycetota</taxon>
        <taxon>Actinomycetes</taxon>
        <taxon>Streptosporangiales</taxon>
        <taxon>Streptosporangiaceae</taxon>
        <taxon>Streptosporangium</taxon>
    </lineage>
</organism>
<evidence type="ECO:0000313" key="3">
    <source>
        <dbReference type="EMBL" id="GLK12946.1"/>
    </source>
</evidence>
<protein>
    <submittedName>
        <fullName evidence="3">Uncharacterized protein</fullName>
    </submittedName>
</protein>
<dbReference type="Proteomes" id="UP001143474">
    <property type="component" value="Unassembled WGS sequence"/>
</dbReference>
<feature type="region of interest" description="Disordered" evidence="1">
    <location>
        <begin position="225"/>
        <end position="250"/>
    </location>
</feature>